<name>A0ABV6FZR0_9GAMM</name>
<evidence type="ECO:0000259" key="4">
    <source>
        <dbReference type="Pfam" id="PF07859"/>
    </source>
</evidence>
<dbReference type="InterPro" id="IPR033140">
    <property type="entry name" value="Lipase_GDXG_put_SER_AS"/>
</dbReference>
<dbReference type="SUPFAM" id="SSF53474">
    <property type="entry name" value="alpha/beta-Hydrolases"/>
    <property type="match status" value="1"/>
</dbReference>
<keyword evidence="6" id="KW-1185">Reference proteome</keyword>
<dbReference type="EMBL" id="JBHLVX010000009">
    <property type="protein sequence ID" value="MFC0266846.1"/>
    <property type="molecule type" value="Genomic_DNA"/>
</dbReference>
<keyword evidence="2 5" id="KW-0378">Hydrolase</keyword>
<evidence type="ECO:0000256" key="2">
    <source>
        <dbReference type="ARBA" id="ARBA00022801"/>
    </source>
</evidence>
<comment type="similarity">
    <text evidence="1">Belongs to the 'GDXG' lipolytic enzyme family.</text>
</comment>
<dbReference type="GO" id="GO:0016787">
    <property type="term" value="F:hydrolase activity"/>
    <property type="evidence" value="ECO:0007669"/>
    <property type="project" value="UniProtKB-KW"/>
</dbReference>
<dbReference type="InterPro" id="IPR029058">
    <property type="entry name" value="AB_hydrolase_fold"/>
</dbReference>
<dbReference type="Proteomes" id="UP001589814">
    <property type="component" value="Unassembled WGS sequence"/>
</dbReference>
<evidence type="ECO:0000256" key="1">
    <source>
        <dbReference type="ARBA" id="ARBA00010515"/>
    </source>
</evidence>
<dbReference type="RefSeq" id="WP_019951967.1">
    <property type="nucleotide sequence ID" value="NZ_JBHLVX010000009.1"/>
</dbReference>
<reference evidence="5 6" key="1">
    <citation type="submission" date="2024-09" db="EMBL/GenBank/DDBJ databases">
        <authorList>
            <person name="Sun Q."/>
            <person name="Mori K."/>
        </authorList>
    </citation>
    <scope>NUCLEOTIDE SEQUENCE [LARGE SCALE GENOMIC DNA]</scope>
    <source>
        <strain evidence="5 6">CCM 7415</strain>
    </source>
</reference>
<feature type="active site" evidence="3">
    <location>
        <position position="135"/>
    </location>
</feature>
<dbReference type="InterPro" id="IPR050466">
    <property type="entry name" value="Carboxylest/Gibb_receptor"/>
</dbReference>
<feature type="domain" description="Alpha/beta hydrolase fold-3" evidence="4">
    <location>
        <begin position="68"/>
        <end position="244"/>
    </location>
</feature>
<proteinExistence type="inferred from homology"/>
<evidence type="ECO:0000313" key="6">
    <source>
        <dbReference type="Proteomes" id="UP001589814"/>
    </source>
</evidence>
<gene>
    <name evidence="5" type="ORF">ACFFHW_02350</name>
</gene>
<dbReference type="InterPro" id="IPR013094">
    <property type="entry name" value="AB_hydrolase_3"/>
</dbReference>
<evidence type="ECO:0000313" key="5">
    <source>
        <dbReference type="EMBL" id="MFC0266846.1"/>
    </source>
</evidence>
<dbReference type="PANTHER" id="PTHR23024">
    <property type="entry name" value="ARYLACETAMIDE DEACETYLASE"/>
    <property type="match status" value="1"/>
</dbReference>
<dbReference type="PANTHER" id="PTHR23024:SF24">
    <property type="entry name" value="ALPHA_BETA HYDROLASE FOLD-3 DOMAIN-CONTAINING PROTEIN"/>
    <property type="match status" value="1"/>
</dbReference>
<comment type="caution">
    <text evidence="5">The sequence shown here is derived from an EMBL/GenBank/DDBJ whole genome shotgun (WGS) entry which is preliminary data.</text>
</comment>
<dbReference type="Gene3D" id="3.40.50.1820">
    <property type="entry name" value="alpha/beta hydrolase"/>
    <property type="match status" value="1"/>
</dbReference>
<protein>
    <submittedName>
        <fullName evidence="5">Alpha/beta hydrolase fold domain-containing protein</fullName>
    </submittedName>
</protein>
<dbReference type="PROSITE" id="PS01173">
    <property type="entry name" value="LIPASE_GDXG_HIS"/>
    <property type="match status" value="1"/>
</dbReference>
<accession>A0ABV6FZR0</accession>
<dbReference type="InterPro" id="IPR002168">
    <property type="entry name" value="Lipase_GDXG_HIS_AS"/>
</dbReference>
<organism evidence="5 6">
    <name type="scientific">Kushneria aurantia</name>
    <dbReference type="NCBI Taxonomy" id="504092"/>
    <lineage>
        <taxon>Bacteria</taxon>
        <taxon>Pseudomonadati</taxon>
        <taxon>Pseudomonadota</taxon>
        <taxon>Gammaproteobacteria</taxon>
        <taxon>Oceanospirillales</taxon>
        <taxon>Halomonadaceae</taxon>
        <taxon>Kushneria</taxon>
    </lineage>
</organism>
<evidence type="ECO:0000256" key="3">
    <source>
        <dbReference type="PROSITE-ProRule" id="PRU10038"/>
    </source>
</evidence>
<sequence>MDVETFIEHLCDPADAVDNSLALRRERYEQLHRRFRPSGPSAVEVVDSRVAGVAVRRFCPVGCPAGGVVYLHGGGWNLGSVESHHGITLDLAVRLNREVVSVDYRRLPEVGYATALQDCRRVVSDLDPLAIAGDSAGGRLAIDVACTGFWRGVLGLVYPLVGTPSTTTLGDDAPLLTRREVLTLWETVCDEVPAFPAERPPAEAIEVLAVEHDPLTPSIERAVALWRCASAAVGYRCAPNMVHSSLHAHAELAEMNAAWQDFCHSLGRRLGDK</sequence>
<dbReference type="PROSITE" id="PS01174">
    <property type="entry name" value="LIPASE_GDXG_SER"/>
    <property type="match status" value="1"/>
</dbReference>
<dbReference type="Pfam" id="PF07859">
    <property type="entry name" value="Abhydrolase_3"/>
    <property type="match status" value="1"/>
</dbReference>